<proteinExistence type="predicted"/>
<reference evidence="3 4" key="1">
    <citation type="submission" date="2019-12" db="EMBL/GenBank/DDBJ databases">
        <title>Litoreibacter badius sp. nov., a novel bacteriochlorophyll a-containing bacterium in the genus Litoreibacter.</title>
        <authorList>
            <person name="Kanamuro M."/>
            <person name="Takabe Y."/>
            <person name="Mori K."/>
            <person name="Takaichi S."/>
            <person name="Hanada S."/>
        </authorList>
    </citation>
    <scope>NUCLEOTIDE SEQUENCE [LARGE SCALE GENOMIC DNA]</scope>
    <source>
        <strain evidence="3 4">K6</strain>
    </source>
</reference>
<dbReference type="Pfam" id="PF00873">
    <property type="entry name" value="ACR_tran"/>
    <property type="match status" value="1"/>
</dbReference>
<keyword evidence="2" id="KW-0812">Transmembrane</keyword>
<dbReference type="RefSeq" id="WP_159804680.1">
    <property type="nucleotide sequence ID" value="NZ_BLJE01000001.1"/>
</dbReference>
<dbReference type="EMBL" id="BLJE01000001">
    <property type="protein sequence ID" value="GFE63777.1"/>
    <property type="molecule type" value="Genomic_DNA"/>
</dbReference>
<accession>A0A6N6JCS7</accession>
<feature type="transmembrane region" description="Helical" evidence="2">
    <location>
        <begin position="432"/>
        <end position="452"/>
    </location>
</feature>
<feature type="transmembrane region" description="Helical" evidence="2">
    <location>
        <begin position="882"/>
        <end position="901"/>
    </location>
</feature>
<gene>
    <name evidence="3" type="ORF">KIN_08510</name>
</gene>
<dbReference type="PANTHER" id="PTHR32063">
    <property type="match status" value="1"/>
</dbReference>
<evidence type="ECO:0000313" key="4">
    <source>
        <dbReference type="Proteomes" id="UP000436822"/>
    </source>
</evidence>
<dbReference type="PANTHER" id="PTHR32063:SF18">
    <property type="entry name" value="CATION EFFLUX SYSTEM PROTEIN"/>
    <property type="match status" value="1"/>
</dbReference>
<dbReference type="AlphaFoldDB" id="A0A6N6JCS7"/>
<feature type="transmembrane region" description="Helical" evidence="2">
    <location>
        <begin position="521"/>
        <end position="541"/>
    </location>
</feature>
<feature type="transmembrane region" description="Helical" evidence="2">
    <location>
        <begin position="859"/>
        <end position="875"/>
    </location>
</feature>
<dbReference type="InterPro" id="IPR001036">
    <property type="entry name" value="Acrflvin-R"/>
</dbReference>
<dbReference type="Gene3D" id="3.30.70.1430">
    <property type="entry name" value="Multidrug efflux transporter AcrB pore domain"/>
    <property type="match status" value="2"/>
</dbReference>
<dbReference type="GO" id="GO:0005886">
    <property type="term" value="C:plasma membrane"/>
    <property type="evidence" value="ECO:0007669"/>
    <property type="project" value="TreeGrafter"/>
</dbReference>
<dbReference type="OrthoDB" id="9798415at2"/>
<organism evidence="3 4">
    <name type="scientific">Litoreibacter roseus</name>
    <dbReference type="NCBI Taxonomy" id="2601869"/>
    <lineage>
        <taxon>Bacteria</taxon>
        <taxon>Pseudomonadati</taxon>
        <taxon>Pseudomonadota</taxon>
        <taxon>Alphaproteobacteria</taxon>
        <taxon>Rhodobacterales</taxon>
        <taxon>Roseobacteraceae</taxon>
        <taxon>Litoreibacter</taxon>
    </lineage>
</organism>
<feature type="transmembrane region" description="Helical" evidence="2">
    <location>
        <begin position="385"/>
        <end position="411"/>
    </location>
</feature>
<comment type="caution">
    <text evidence="3">The sequence shown here is derived from an EMBL/GenBank/DDBJ whole genome shotgun (WGS) entry which is preliminary data.</text>
</comment>
<feature type="transmembrane region" description="Helical" evidence="2">
    <location>
        <begin position="334"/>
        <end position="352"/>
    </location>
</feature>
<protein>
    <submittedName>
        <fullName evidence="3">Multidrug transporter AcrB</fullName>
    </submittedName>
</protein>
<keyword evidence="4" id="KW-1185">Reference proteome</keyword>
<keyword evidence="2" id="KW-0472">Membrane</keyword>
<evidence type="ECO:0000313" key="3">
    <source>
        <dbReference type="EMBL" id="GFE63777.1"/>
    </source>
</evidence>
<name>A0A6N6JCS7_9RHOB</name>
<keyword evidence="2" id="KW-1133">Transmembrane helix</keyword>
<feature type="transmembrane region" description="Helical" evidence="2">
    <location>
        <begin position="458"/>
        <end position="485"/>
    </location>
</feature>
<feature type="compositionally biased region" description="Basic and acidic residues" evidence="1">
    <location>
        <begin position="1014"/>
        <end position="1025"/>
    </location>
</feature>
<feature type="region of interest" description="Disordered" evidence="1">
    <location>
        <begin position="1014"/>
        <end position="1040"/>
    </location>
</feature>
<dbReference type="Gene3D" id="3.30.70.1440">
    <property type="entry name" value="Multidrug efflux transporter AcrB pore domain"/>
    <property type="match status" value="1"/>
</dbReference>
<dbReference type="SUPFAM" id="SSF82714">
    <property type="entry name" value="Multidrug efflux transporter AcrB TolC docking domain, DN and DC subdomains"/>
    <property type="match status" value="1"/>
</dbReference>
<dbReference type="Gene3D" id="3.30.70.1320">
    <property type="entry name" value="Multidrug efflux transporter AcrB pore domain like"/>
    <property type="match status" value="1"/>
</dbReference>
<sequence length="1040" mass="112509">MKIASFAIQKPLFTWLLMLFCFFGGAAGYISVGKLEDPVFTLKSALVITPYPGATASEVASEISEVIEAEIQQMDEIDTITSRNTPGVSVIEVEIRDTFGGDELPQVWDDLRDRVSDAQASLPPGALTPTVNDDFGDVFGIYYAVTSAGFNDAEIWEIATFLRREMLTVDGVANAELLGLPEEAIYVEPSTETLVNLGVDPNVLVDAVANADVVAPTGTADNGSRDLRVDAPEADDSVSDISALSFGVSGEVLNLADVAAVFRSRVDEPGHLIRHNGVEAFTIGIAGLTSRNIVTVGQAVEEKLGELEKVLPAGVELNPIYEQHRVVDQANADFLTSLALSVGTVIGVLALFMGWRAALVVGVSLLLTVSFTFFFMSIFDIKVERISLGALIIAMGMLVDNAIVVAEGMQVEMRRGKKPLEAAERATRKTQIPLLGATVIGIMAFAGIGLSPDSSGEFLFSLFAVIGISLMLSWLLAITVTPLLASYFFKVGDLKDGEDPYDTRFFRAYGALLRGALKVRWLVIIGLVGATVACIAAFGLVTQQFFPPANTPIFYLNYKAAQGGSIAQTSEDLATLEQWLLAQDEVTDVTTTIGQSVTRFLLTYTPEEPEPSYGELIIRVANYEDIPTLRTRLDTFALGAVPWAEIQTEQIIYGPATGADVEIRFSGPDPDVLRRLGDEAQMIFENETDLLATERTNWREREFVTRPILATKRAQAVGIGRNEVAQGIALATDGIQAGQYRERDRLIPIILRTPREELTADGQLLDQVIYSPPTQTFVPMDQVTDGFEVKVRDTLIERRNRVPTVSVQAFTIPGIMPPTAFAEVRTLIEAIEMPPGYSMEWGGEFESAGEAQESLGKQMPLSFGTMLLITILLFGKLRQTAVIWTIVPMAINGVSLGLLFTGLPFSFTALLGLLSLSGMLIKNAIVLVEEIDSQKEEDGLPQSKAIVSASISRLRPVILAAATTILGMVPLLTDAFFASMAVTIMAGLGFASILTLLGVPVLYHTYLRKERLAEKADGKEPEKPGKKAATKPGKMKLAAE</sequence>
<dbReference type="GO" id="GO:0042910">
    <property type="term" value="F:xenobiotic transmembrane transporter activity"/>
    <property type="evidence" value="ECO:0007669"/>
    <property type="project" value="TreeGrafter"/>
</dbReference>
<feature type="transmembrane region" description="Helical" evidence="2">
    <location>
        <begin position="359"/>
        <end position="379"/>
    </location>
</feature>
<dbReference type="Gene3D" id="1.20.1640.10">
    <property type="entry name" value="Multidrug efflux transporter AcrB transmembrane domain"/>
    <property type="match status" value="2"/>
</dbReference>
<evidence type="ECO:0000256" key="1">
    <source>
        <dbReference type="SAM" id="MobiDB-lite"/>
    </source>
</evidence>
<dbReference type="Gene3D" id="3.30.2090.10">
    <property type="entry name" value="Multidrug efflux transporter AcrB TolC docking domain, DN and DC subdomains"/>
    <property type="match status" value="2"/>
</dbReference>
<dbReference type="InterPro" id="IPR027463">
    <property type="entry name" value="AcrB_DN_DC_subdom"/>
</dbReference>
<dbReference type="Proteomes" id="UP000436822">
    <property type="component" value="Unassembled WGS sequence"/>
</dbReference>
<evidence type="ECO:0000256" key="2">
    <source>
        <dbReference type="SAM" id="Phobius"/>
    </source>
</evidence>
<dbReference type="SUPFAM" id="SSF82866">
    <property type="entry name" value="Multidrug efflux transporter AcrB transmembrane domain"/>
    <property type="match status" value="2"/>
</dbReference>
<feature type="transmembrane region" description="Helical" evidence="2">
    <location>
        <begin position="907"/>
        <end position="928"/>
    </location>
</feature>
<feature type="transmembrane region" description="Helical" evidence="2">
    <location>
        <begin position="954"/>
        <end position="972"/>
    </location>
</feature>
<dbReference type="SUPFAM" id="SSF82693">
    <property type="entry name" value="Multidrug efflux transporter AcrB pore domain, PN1, PN2, PC1 and PC2 subdomains"/>
    <property type="match status" value="2"/>
</dbReference>
<feature type="compositionally biased region" description="Low complexity" evidence="1">
    <location>
        <begin position="1030"/>
        <end position="1040"/>
    </location>
</feature>
<dbReference type="PRINTS" id="PR00702">
    <property type="entry name" value="ACRIFLAVINRP"/>
</dbReference>
<feature type="transmembrane region" description="Helical" evidence="2">
    <location>
        <begin position="978"/>
        <end position="1003"/>
    </location>
</feature>